<name>A0ABD4YHY4_9PSED</name>
<comment type="caution">
    <text evidence="1">The sequence shown here is derived from an EMBL/GenBank/DDBJ whole genome shotgun (WGS) entry which is preliminary data.</text>
</comment>
<gene>
    <name evidence="1" type="ORF">N5C70_19570</name>
</gene>
<protein>
    <recommendedName>
        <fullName evidence="3">KAP NTPase domain-containing protein</fullName>
    </recommendedName>
</protein>
<proteinExistence type="predicted"/>
<accession>A0ABD4YHY4</accession>
<dbReference type="Proteomes" id="UP001160152">
    <property type="component" value="Unassembled WGS sequence"/>
</dbReference>
<reference evidence="1 2" key="1">
    <citation type="submission" date="2022-09" db="EMBL/GenBank/DDBJ databases">
        <title>Intensive care unit water sources are persistently colonized with multi-drug resistant bacteria and are the site of extensive horizontal gene transfer of antibiotic resistance genes.</title>
        <authorList>
            <person name="Diorio-Toth L."/>
        </authorList>
    </citation>
    <scope>NUCLEOTIDE SEQUENCE [LARGE SCALE GENOMIC DNA]</scope>
    <source>
        <strain evidence="1 2">GD03901</strain>
    </source>
</reference>
<dbReference type="SUPFAM" id="SSF52540">
    <property type="entry name" value="P-loop containing nucleoside triphosphate hydrolases"/>
    <property type="match status" value="1"/>
</dbReference>
<sequence length="589" mass="66844">MSVSKVKSALVDFVKSEKDRAIVLKGDWGTGKTHLWKQVVLESRDSFCKRNYSYVSLFGLNSLKDLKKSIYENKVYRERAHIASDESSLEENFKDISGRFAGWMRKGSSLFNDVSAMGVKGIGPIVESLQFIRVTDTLICLDDFERKGSGLHDREVLGLISLLVESKNCRVVMLLNDGTLKSSDDFFFYHEKVFDYEVTFSPSIDESVNLVFCSGNVFHGALAKNAAKLKINNIRLLRKIDFFAGLLKSTLSGCNDKVVEQALHVLPLAILAKYGGDASKVDIDFILNYEGGYVGSLVPGDELDEAKMEIIKSSEVKSQYLNEYGFTRCEEFDVAIINLVKKGYADEESLACVIQALEAKIKHDSEIALLQDAWNIFHGSFLENDEEVFAAFNLAIEKSLVNFSINDLDSVAFVYSEAGKASIINPVIDRYFDGVMVSSNIRERNEIFRWPEHLYIKKKLDEYFDGLVVERSLSELIKYAFSVSGFNDANVRNSVARKSEDEFYEYFSSLDNEYLTHYVRMCLKCGQVRSPEQGIQNSFNNIFVKTYRCLTRLSEVSLLNKARVGKFKGYEELYARAVEELRTQPDRQE</sequence>
<evidence type="ECO:0000313" key="2">
    <source>
        <dbReference type="Proteomes" id="UP001160152"/>
    </source>
</evidence>
<evidence type="ECO:0008006" key="3">
    <source>
        <dbReference type="Google" id="ProtNLM"/>
    </source>
</evidence>
<dbReference type="Gene3D" id="3.40.50.300">
    <property type="entry name" value="P-loop containing nucleotide triphosphate hydrolases"/>
    <property type="match status" value="1"/>
</dbReference>
<evidence type="ECO:0000313" key="1">
    <source>
        <dbReference type="EMBL" id="MDH0758892.1"/>
    </source>
</evidence>
<dbReference type="InterPro" id="IPR027417">
    <property type="entry name" value="P-loop_NTPase"/>
</dbReference>
<dbReference type="EMBL" id="JAOCBV010000001">
    <property type="protein sequence ID" value="MDH0758892.1"/>
    <property type="molecule type" value="Genomic_DNA"/>
</dbReference>
<organism evidence="1 2">
    <name type="scientific">Pseudomonas juntendi</name>
    <dbReference type="NCBI Taxonomy" id="2666183"/>
    <lineage>
        <taxon>Bacteria</taxon>
        <taxon>Pseudomonadati</taxon>
        <taxon>Pseudomonadota</taxon>
        <taxon>Gammaproteobacteria</taxon>
        <taxon>Pseudomonadales</taxon>
        <taxon>Pseudomonadaceae</taxon>
        <taxon>Pseudomonas</taxon>
    </lineage>
</organism>
<dbReference type="RefSeq" id="WP_280069853.1">
    <property type="nucleotide sequence ID" value="NZ_JAOCBV010000001.1"/>
</dbReference>
<dbReference type="AlphaFoldDB" id="A0ABD4YHY4"/>